<proteinExistence type="predicted"/>
<sequence length="236" mass="26290">MQLREEPGISGWIQKIRLEGKSMPYQDVSRRPLDGVEKDLDTGLYSFPTILGQPLSNIHILELVGFAQVSSLRADWEAFAKWIPRLATMRSITALYLVRCQMSPNSLTAIVRALHGLRRLALTVSVFSHPNTCVLREEEISATFPHPLEAELLDHDSPSGVADATAVVDSVDNHVESNKKSSDGPIPFPIFYSPPALQTLLIDTAPLTEYPRLEFEHIAGWFHAGSLSKCLEYLEI</sequence>
<gene>
    <name evidence="1" type="ORF">QCA50_013333</name>
</gene>
<organism evidence="1 2">
    <name type="scientific">Cerrena zonata</name>
    <dbReference type="NCBI Taxonomy" id="2478898"/>
    <lineage>
        <taxon>Eukaryota</taxon>
        <taxon>Fungi</taxon>
        <taxon>Dikarya</taxon>
        <taxon>Basidiomycota</taxon>
        <taxon>Agaricomycotina</taxon>
        <taxon>Agaricomycetes</taxon>
        <taxon>Polyporales</taxon>
        <taxon>Cerrenaceae</taxon>
        <taxon>Cerrena</taxon>
    </lineage>
</organism>
<evidence type="ECO:0000313" key="1">
    <source>
        <dbReference type="EMBL" id="KAK7683499.1"/>
    </source>
</evidence>
<protein>
    <submittedName>
        <fullName evidence="1">Uncharacterized protein</fullName>
    </submittedName>
</protein>
<dbReference type="Proteomes" id="UP001385951">
    <property type="component" value="Unassembled WGS sequence"/>
</dbReference>
<comment type="caution">
    <text evidence="1">The sequence shown here is derived from an EMBL/GenBank/DDBJ whole genome shotgun (WGS) entry which is preliminary data.</text>
</comment>
<dbReference type="AlphaFoldDB" id="A0AAW0FZA4"/>
<reference evidence="1 2" key="1">
    <citation type="submission" date="2022-09" db="EMBL/GenBank/DDBJ databases">
        <authorList>
            <person name="Palmer J.M."/>
        </authorList>
    </citation>
    <scope>NUCLEOTIDE SEQUENCE [LARGE SCALE GENOMIC DNA]</scope>
    <source>
        <strain evidence="1 2">DSM 7382</strain>
    </source>
</reference>
<evidence type="ECO:0000313" key="2">
    <source>
        <dbReference type="Proteomes" id="UP001385951"/>
    </source>
</evidence>
<keyword evidence="2" id="KW-1185">Reference proteome</keyword>
<name>A0AAW0FZA4_9APHY</name>
<accession>A0AAW0FZA4</accession>
<dbReference type="EMBL" id="JASBNA010000030">
    <property type="protein sequence ID" value="KAK7683499.1"/>
    <property type="molecule type" value="Genomic_DNA"/>
</dbReference>